<dbReference type="RefSeq" id="WP_231008284.1">
    <property type="nucleotide sequence ID" value="NZ_JAJNEC010000007.1"/>
</dbReference>
<feature type="domain" description="Phosphodiester glycosidase" evidence="2">
    <location>
        <begin position="100"/>
        <end position="286"/>
    </location>
</feature>
<keyword evidence="3" id="KW-0378">Hydrolase</keyword>
<dbReference type="EMBL" id="JAJNEC010000007">
    <property type="protein sequence ID" value="MCD2425722.1"/>
    <property type="molecule type" value="Genomic_DNA"/>
</dbReference>
<dbReference type="PANTHER" id="PTHR40446">
    <property type="entry name" value="N-ACETYLGLUCOSAMINE-1-PHOSPHODIESTER ALPHA-N-ACETYLGLUCOSAMINIDASE"/>
    <property type="match status" value="1"/>
</dbReference>
<evidence type="ECO:0000313" key="3">
    <source>
        <dbReference type="EMBL" id="MCD2425722.1"/>
    </source>
</evidence>
<evidence type="ECO:0000256" key="1">
    <source>
        <dbReference type="SAM" id="SignalP"/>
    </source>
</evidence>
<organism evidence="3 4">
    <name type="scientific">Niabella pedocola</name>
    <dbReference type="NCBI Taxonomy" id="1752077"/>
    <lineage>
        <taxon>Bacteria</taxon>
        <taxon>Pseudomonadati</taxon>
        <taxon>Bacteroidota</taxon>
        <taxon>Chitinophagia</taxon>
        <taxon>Chitinophagales</taxon>
        <taxon>Chitinophagaceae</taxon>
        <taxon>Niabella</taxon>
    </lineage>
</organism>
<dbReference type="Proteomes" id="UP001199816">
    <property type="component" value="Unassembled WGS sequence"/>
</dbReference>
<protein>
    <submittedName>
        <fullName evidence="3">Phosphodiester glycosidase family protein</fullName>
    </submittedName>
</protein>
<gene>
    <name evidence="3" type="ORF">LQ567_23260</name>
</gene>
<dbReference type="Pfam" id="PF09992">
    <property type="entry name" value="NAGPA"/>
    <property type="match status" value="1"/>
</dbReference>
<keyword evidence="4" id="KW-1185">Reference proteome</keyword>
<keyword evidence="3" id="KW-0326">Glycosidase</keyword>
<dbReference type="GO" id="GO:0016798">
    <property type="term" value="F:hydrolase activity, acting on glycosyl bonds"/>
    <property type="evidence" value="ECO:0007669"/>
    <property type="project" value="UniProtKB-KW"/>
</dbReference>
<accession>A0ABS8PXD3</accession>
<reference evidence="3 4" key="1">
    <citation type="submission" date="2021-11" db="EMBL/GenBank/DDBJ databases">
        <title>Genomic of Niabella pedocola.</title>
        <authorList>
            <person name="Wu T."/>
        </authorList>
    </citation>
    <scope>NUCLEOTIDE SEQUENCE [LARGE SCALE GENOMIC DNA]</scope>
    <source>
        <strain evidence="3 4">JCM 31011</strain>
    </source>
</reference>
<proteinExistence type="predicted"/>
<evidence type="ECO:0000259" key="2">
    <source>
        <dbReference type="Pfam" id="PF09992"/>
    </source>
</evidence>
<dbReference type="PANTHER" id="PTHR40446:SF2">
    <property type="entry name" value="N-ACETYLGLUCOSAMINE-1-PHOSPHODIESTER ALPHA-N-ACETYLGLUCOSAMINIDASE"/>
    <property type="match status" value="1"/>
</dbReference>
<sequence length="289" mass="31835">MVTGCWARKGILFLLFGMSFLLGMAQDTDSLQFVKTVWKKERLGAGVRLYTRQFTNKELFASNQFIAYAVVKNRGGRKRFHIAAEKKLLKPVSVFAKEEGAIVAVNGNFFNTKDGGSVDYVKTDGRLVSKNLVGAHEKLSAHQQSAVAIQKGKLFVVTGNDKPDWPEDIAATSVLANGPLLTLDAVDRVMDRSAFSQNRHPRTAVGVTKKGKVILLVADGRHANAAGLSLNELQKIMRWLNCSSAINFDGGGSSTLWTRKRGVVNHPTDNKKWDHEGERAVANVLYYSK</sequence>
<feature type="chain" id="PRO_5045524434" evidence="1">
    <location>
        <begin position="26"/>
        <end position="289"/>
    </location>
</feature>
<dbReference type="InterPro" id="IPR018711">
    <property type="entry name" value="NAGPA"/>
</dbReference>
<evidence type="ECO:0000313" key="4">
    <source>
        <dbReference type="Proteomes" id="UP001199816"/>
    </source>
</evidence>
<comment type="caution">
    <text evidence="3">The sequence shown here is derived from an EMBL/GenBank/DDBJ whole genome shotgun (WGS) entry which is preliminary data.</text>
</comment>
<feature type="signal peptide" evidence="1">
    <location>
        <begin position="1"/>
        <end position="25"/>
    </location>
</feature>
<keyword evidence="1" id="KW-0732">Signal</keyword>
<name>A0ABS8PXD3_9BACT</name>